<reference evidence="1" key="1">
    <citation type="submission" date="2019-08" db="EMBL/GenBank/DDBJ databases">
        <authorList>
            <person name="Kucharzyk K."/>
            <person name="Murdoch R.W."/>
            <person name="Higgins S."/>
            <person name="Loffler F."/>
        </authorList>
    </citation>
    <scope>NUCLEOTIDE SEQUENCE</scope>
</reference>
<proteinExistence type="predicted"/>
<comment type="caution">
    <text evidence="1">The sequence shown here is derived from an EMBL/GenBank/DDBJ whole genome shotgun (WGS) entry which is preliminary data.</text>
</comment>
<gene>
    <name evidence="1" type="ORF">SDC9_172604</name>
</gene>
<accession>A0A645GE60</accession>
<dbReference type="EMBL" id="VSSQ01074286">
    <property type="protein sequence ID" value="MPN25197.1"/>
    <property type="molecule type" value="Genomic_DNA"/>
</dbReference>
<evidence type="ECO:0000313" key="1">
    <source>
        <dbReference type="EMBL" id="MPN25197.1"/>
    </source>
</evidence>
<organism evidence="1">
    <name type="scientific">bioreactor metagenome</name>
    <dbReference type="NCBI Taxonomy" id="1076179"/>
    <lineage>
        <taxon>unclassified sequences</taxon>
        <taxon>metagenomes</taxon>
        <taxon>ecological metagenomes</taxon>
    </lineage>
</organism>
<dbReference type="AlphaFoldDB" id="A0A645GE60"/>
<protein>
    <submittedName>
        <fullName evidence="1">Uncharacterized protein</fullName>
    </submittedName>
</protein>
<name>A0A645GE60_9ZZZZ</name>
<sequence>MVVDADVVDPGVVQVLQQHHHRAVGLQHRPNQVFSDELRGRNQHHCVGIPHDPDEINFITAAETVLVEFPVPFFSRFISALHHRIKIVGRKIRTDHADPRRNPLEPVGDQITLLPDRAEDNSLIRQHLQRPDRRPVRNIQRPHQVTRHRQARFRLHRIHQGTNPHRSLVMFRLA</sequence>